<name>A0A091C0H6_9GAMM</name>
<organism evidence="1 2">
    <name type="scientific">Arenimonas composti TR7-09 = DSM 18010</name>
    <dbReference type="NCBI Taxonomy" id="1121013"/>
    <lineage>
        <taxon>Bacteria</taxon>
        <taxon>Pseudomonadati</taxon>
        <taxon>Pseudomonadota</taxon>
        <taxon>Gammaproteobacteria</taxon>
        <taxon>Lysobacterales</taxon>
        <taxon>Lysobacteraceae</taxon>
        <taxon>Arenimonas</taxon>
    </lineage>
</organism>
<evidence type="ECO:0000313" key="1">
    <source>
        <dbReference type="EMBL" id="KFN50135.1"/>
    </source>
</evidence>
<comment type="caution">
    <text evidence="1">The sequence shown here is derived from an EMBL/GenBank/DDBJ whole genome shotgun (WGS) entry which is preliminary data.</text>
</comment>
<dbReference type="EMBL" id="AWXU01000023">
    <property type="protein sequence ID" value="KFN50135.1"/>
    <property type="molecule type" value="Genomic_DNA"/>
</dbReference>
<proteinExistence type="predicted"/>
<evidence type="ECO:0000313" key="2">
    <source>
        <dbReference type="Proteomes" id="UP000029391"/>
    </source>
</evidence>
<sequence>MIGLKLDKVRPLHLDLFRQSTGIGALFVRLAEHFVMKVAKPL</sequence>
<protein>
    <submittedName>
        <fullName evidence="1">Uncharacterized protein</fullName>
    </submittedName>
</protein>
<keyword evidence="2" id="KW-1185">Reference proteome</keyword>
<accession>A0A091C0H6</accession>
<dbReference type="AlphaFoldDB" id="A0A091C0H6"/>
<gene>
    <name evidence="1" type="ORF">P873_08145</name>
</gene>
<dbReference type="Proteomes" id="UP000029391">
    <property type="component" value="Unassembled WGS sequence"/>
</dbReference>
<reference evidence="1 2" key="1">
    <citation type="submission" date="2013-09" db="EMBL/GenBank/DDBJ databases">
        <title>Genome sequencing of Arenimonas composti.</title>
        <authorList>
            <person name="Chen F."/>
            <person name="Wang G."/>
        </authorList>
    </citation>
    <scope>NUCLEOTIDE SEQUENCE [LARGE SCALE GENOMIC DNA]</scope>
    <source>
        <strain evidence="1 2">TR7-09</strain>
    </source>
</reference>